<gene>
    <name evidence="1" type="ORF">DDY73_02465</name>
</gene>
<dbReference type="InterPro" id="IPR015996">
    <property type="entry name" value="UCP028451"/>
</dbReference>
<dbReference type="InterPro" id="IPR012808">
    <property type="entry name" value="CHP02453"/>
</dbReference>
<sequence>MMKDILDFLTELRQHNNRDWFNERKDRFYELRATFLNRVDELIRLISVFDEEISGLEAKDCVYRIYRDTRFSPDKTPYKTFFSAYIASKGGKKSLRAGYYLHLEPGNCLLGGGVWCPESKLLKELREAVYEHCDEFIEITENPEFKKVYPAFDGEMLKTIPRPFPKDFKYPELLMRKDYVVMGKKQDRFFEDNNWIQETAADFKVLQPLNRFLNYTVDEVYDY</sequence>
<comment type="caution">
    <text evidence="1">The sequence shown here is derived from an EMBL/GenBank/DDBJ whole genome shotgun (WGS) entry which is preliminary data.</text>
</comment>
<organism evidence="1 2">
    <name type="scientific">Coprobacter fastidiosus</name>
    <dbReference type="NCBI Taxonomy" id="1099853"/>
    <lineage>
        <taxon>Bacteria</taxon>
        <taxon>Pseudomonadati</taxon>
        <taxon>Bacteroidota</taxon>
        <taxon>Bacteroidia</taxon>
        <taxon>Bacteroidales</taxon>
        <taxon>Barnesiellaceae</taxon>
        <taxon>Coprobacter</taxon>
    </lineage>
</organism>
<dbReference type="PANTHER" id="PTHR36452">
    <property type="entry name" value="CHROMOSOME 12, WHOLE GENOME SHOTGUN SEQUENCE"/>
    <property type="match status" value="1"/>
</dbReference>
<evidence type="ECO:0000313" key="1">
    <source>
        <dbReference type="EMBL" id="HBJ07846.1"/>
    </source>
</evidence>
<dbReference type="Proteomes" id="UP000262954">
    <property type="component" value="Unassembled WGS sequence"/>
</dbReference>
<dbReference type="PIRSF" id="PIRSF028451">
    <property type="entry name" value="UCP028451"/>
    <property type="match status" value="1"/>
</dbReference>
<accession>A0A354M007</accession>
<dbReference type="NCBIfam" id="TIGR02453">
    <property type="entry name" value="TIGR02453 family protein"/>
    <property type="match status" value="1"/>
</dbReference>
<evidence type="ECO:0000313" key="2">
    <source>
        <dbReference type="Proteomes" id="UP000262954"/>
    </source>
</evidence>
<dbReference type="Pfam" id="PF09365">
    <property type="entry name" value="DUF2461"/>
    <property type="match status" value="1"/>
</dbReference>
<name>A0A354M007_9BACT</name>
<dbReference type="PANTHER" id="PTHR36452:SF1">
    <property type="entry name" value="DUF2461 DOMAIN-CONTAINING PROTEIN"/>
    <property type="match status" value="1"/>
</dbReference>
<proteinExistence type="predicted"/>
<protein>
    <submittedName>
        <fullName evidence="1">TIGR02453 family protein</fullName>
    </submittedName>
</protein>
<dbReference type="EMBL" id="DNWC01000035">
    <property type="protein sequence ID" value="HBJ07846.1"/>
    <property type="molecule type" value="Genomic_DNA"/>
</dbReference>
<dbReference type="RefSeq" id="WP_122304750.1">
    <property type="nucleotide sequence ID" value="NZ_CAWVAS010000023.1"/>
</dbReference>
<reference evidence="1 2" key="1">
    <citation type="journal article" date="2018" name="Nat. Biotechnol.">
        <title>A standardized bacterial taxonomy based on genome phylogeny substantially revises the tree of life.</title>
        <authorList>
            <person name="Parks D.H."/>
            <person name="Chuvochina M."/>
            <person name="Waite D.W."/>
            <person name="Rinke C."/>
            <person name="Skarshewski A."/>
            <person name="Chaumeil P.A."/>
            <person name="Hugenholtz P."/>
        </authorList>
    </citation>
    <scope>NUCLEOTIDE SEQUENCE [LARGE SCALE GENOMIC DNA]</scope>
    <source>
        <strain evidence="1">UBA11482</strain>
    </source>
</reference>
<dbReference type="AlphaFoldDB" id="A0A354M007"/>